<evidence type="ECO:0000313" key="2">
    <source>
        <dbReference type="EMBL" id="KAH0778698.1"/>
    </source>
</evidence>
<evidence type="ECO:0000259" key="1">
    <source>
        <dbReference type="Pfam" id="PF03732"/>
    </source>
</evidence>
<reference evidence="2 3" key="1">
    <citation type="journal article" date="2021" name="bioRxiv">
        <title>Chromosome-scale and haplotype-resolved genome assembly of a tetraploid potato cultivar.</title>
        <authorList>
            <person name="Sun H."/>
            <person name="Jiao W.-B."/>
            <person name="Krause K."/>
            <person name="Campoy J.A."/>
            <person name="Goel M."/>
            <person name="Folz-Donahue K."/>
            <person name="Kukat C."/>
            <person name="Huettel B."/>
            <person name="Schneeberger K."/>
        </authorList>
    </citation>
    <scope>NUCLEOTIDE SEQUENCE [LARGE SCALE GENOMIC DNA]</scope>
    <source>
        <strain evidence="2">SolTubOtavaFocal</strain>
        <tissue evidence="2">Leaves</tissue>
    </source>
</reference>
<dbReference type="Pfam" id="PF03732">
    <property type="entry name" value="Retrotrans_gag"/>
    <property type="match status" value="1"/>
</dbReference>
<organism evidence="2 3">
    <name type="scientific">Solanum tuberosum</name>
    <name type="common">Potato</name>
    <dbReference type="NCBI Taxonomy" id="4113"/>
    <lineage>
        <taxon>Eukaryota</taxon>
        <taxon>Viridiplantae</taxon>
        <taxon>Streptophyta</taxon>
        <taxon>Embryophyta</taxon>
        <taxon>Tracheophyta</taxon>
        <taxon>Spermatophyta</taxon>
        <taxon>Magnoliopsida</taxon>
        <taxon>eudicotyledons</taxon>
        <taxon>Gunneridae</taxon>
        <taxon>Pentapetalae</taxon>
        <taxon>asterids</taxon>
        <taxon>lamiids</taxon>
        <taxon>Solanales</taxon>
        <taxon>Solanaceae</taxon>
        <taxon>Solanoideae</taxon>
        <taxon>Solaneae</taxon>
        <taxon>Solanum</taxon>
    </lineage>
</organism>
<proteinExistence type="predicted"/>
<dbReference type="InterPro" id="IPR005162">
    <property type="entry name" value="Retrotrans_gag_dom"/>
</dbReference>
<name>A0ABQ7WDC0_SOLTU</name>
<sequence>MGQPGSGGAHSFRPVQLDIHQYHQMCFSEAFLAKFIPRRVRDRLRDQFCRLEQGSMSVAEYETRFHELSHHAEMILPTEEK</sequence>
<protein>
    <recommendedName>
        <fullName evidence="1">Retrotransposon gag domain-containing protein</fullName>
    </recommendedName>
</protein>
<comment type="caution">
    <text evidence="2">The sequence shown here is derived from an EMBL/GenBank/DDBJ whole genome shotgun (WGS) entry which is preliminary data.</text>
</comment>
<evidence type="ECO:0000313" key="3">
    <source>
        <dbReference type="Proteomes" id="UP000826656"/>
    </source>
</evidence>
<accession>A0ABQ7WDC0</accession>
<dbReference type="Proteomes" id="UP000826656">
    <property type="component" value="Unassembled WGS sequence"/>
</dbReference>
<dbReference type="EMBL" id="JAIVGD010000002">
    <property type="protein sequence ID" value="KAH0778698.1"/>
    <property type="molecule type" value="Genomic_DNA"/>
</dbReference>
<feature type="domain" description="Retrotransposon gag" evidence="1">
    <location>
        <begin position="16"/>
        <end position="73"/>
    </location>
</feature>
<gene>
    <name evidence="2" type="ORF">KY290_005125</name>
</gene>
<keyword evidence="3" id="KW-1185">Reference proteome</keyword>